<keyword evidence="2" id="KW-1185">Reference proteome</keyword>
<evidence type="ECO:0000313" key="3">
    <source>
        <dbReference type="WBParaSite" id="maker-unitig_25711-snap-gene-0.2-mRNA-1"/>
    </source>
</evidence>
<evidence type="ECO:0000313" key="2">
    <source>
        <dbReference type="Proteomes" id="UP000095280"/>
    </source>
</evidence>
<dbReference type="Proteomes" id="UP000095280">
    <property type="component" value="Unplaced"/>
</dbReference>
<proteinExistence type="predicted"/>
<evidence type="ECO:0000256" key="1">
    <source>
        <dbReference type="SAM" id="MobiDB-lite"/>
    </source>
</evidence>
<dbReference type="WBParaSite" id="maker-unitig_25711-snap-gene-0.2-mRNA-1">
    <property type="protein sequence ID" value="maker-unitig_25711-snap-gene-0.2-mRNA-1"/>
    <property type="gene ID" value="maker-unitig_25711-snap-gene-0.2"/>
</dbReference>
<reference evidence="3" key="1">
    <citation type="submission" date="2016-11" db="UniProtKB">
        <authorList>
            <consortium name="WormBaseParasite"/>
        </authorList>
    </citation>
    <scope>IDENTIFICATION</scope>
</reference>
<accession>A0A1I8F9G6</accession>
<dbReference type="AlphaFoldDB" id="A0A1I8F9G6"/>
<feature type="region of interest" description="Disordered" evidence="1">
    <location>
        <begin position="1"/>
        <end position="33"/>
    </location>
</feature>
<name>A0A1I8F9G6_9PLAT</name>
<organism evidence="2 3">
    <name type="scientific">Macrostomum lignano</name>
    <dbReference type="NCBI Taxonomy" id="282301"/>
    <lineage>
        <taxon>Eukaryota</taxon>
        <taxon>Metazoa</taxon>
        <taxon>Spiralia</taxon>
        <taxon>Lophotrochozoa</taxon>
        <taxon>Platyhelminthes</taxon>
        <taxon>Rhabditophora</taxon>
        <taxon>Macrostomorpha</taxon>
        <taxon>Macrostomida</taxon>
        <taxon>Macrostomidae</taxon>
        <taxon>Macrostomum</taxon>
    </lineage>
</organism>
<sequence>MPGRTERPVGWPAPDHVREAPDPELQMRQTNSS</sequence>
<protein>
    <submittedName>
        <fullName evidence="3">Uncharacterized protein</fullName>
    </submittedName>
</protein>